<dbReference type="Pfam" id="PF00144">
    <property type="entry name" value="Beta-lactamase"/>
    <property type="match status" value="1"/>
</dbReference>
<evidence type="ECO:0000259" key="2">
    <source>
        <dbReference type="Pfam" id="PF24491"/>
    </source>
</evidence>
<dbReference type="InterPro" id="IPR012338">
    <property type="entry name" value="Beta-lactam/transpept-like"/>
</dbReference>
<dbReference type="SUPFAM" id="SSF56601">
    <property type="entry name" value="beta-lactamase/transpeptidase-like"/>
    <property type="match status" value="1"/>
</dbReference>
<dbReference type="Pfam" id="PF24491">
    <property type="entry name" value="DUF7586"/>
    <property type="match status" value="1"/>
</dbReference>
<evidence type="ECO:0000313" key="3">
    <source>
        <dbReference type="EMBL" id="RDI75009.1"/>
    </source>
</evidence>
<evidence type="ECO:0000259" key="1">
    <source>
        <dbReference type="Pfam" id="PF00144"/>
    </source>
</evidence>
<dbReference type="InterPro" id="IPR050491">
    <property type="entry name" value="AmpC-like"/>
</dbReference>
<dbReference type="InterPro" id="IPR056008">
    <property type="entry name" value="DUF7586"/>
</dbReference>
<sequence>MPETAPEALTRELDRLLAVAQAEQRMPSVSACVFRDGAVIWESTLGLADVGGAAAATPEHQYRIGSITKTFTAVLVMQLVREGRVDLDAPMRTYLPEAPAGPTIRMALSHTTGVQREPPGEIWESMRPPTREELIAGLDGAELVLRPGERWHYSNLVFALLGEIVMRTGGAGYAEILRGRVLHPLGLERTSLEPAEPKATPYFVEPYADGVRIEADPAVTESTGAAGWLWSTARDLARWGMFLADGDDAVLPRAALDEMTRVQAMVDEERWSAGWGLGLALYRRGERVYAGHGGAMPGFLAGLCVQRVERTGAAVLTNTGAGAAPEALALDLAEAALEALPRRPDRWQPDGGAPPELAPLLGRWWTEGEEIVLSVRGGRFRAELVGAAPGSGVSWLEPDGPDRWRVVEGRERGELLRAVRDGAGAVTKLYLATYPLTREPATFG</sequence>
<dbReference type="RefSeq" id="WP_147281177.1">
    <property type="nucleotide sequence ID" value="NZ_QQZY01000002.1"/>
</dbReference>
<feature type="domain" description="DUF7586" evidence="2">
    <location>
        <begin position="354"/>
        <end position="438"/>
    </location>
</feature>
<feature type="domain" description="Beta-lactamase-related" evidence="1">
    <location>
        <begin position="13"/>
        <end position="333"/>
    </location>
</feature>
<protein>
    <submittedName>
        <fullName evidence="3">Beta-lactamase</fullName>
    </submittedName>
</protein>
<keyword evidence="4" id="KW-1185">Reference proteome</keyword>
<organism evidence="3 4">
    <name type="scientific">Gaiella occulta</name>
    <dbReference type="NCBI Taxonomy" id="1002870"/>
    <lineage>
        <taxon>Bacteria</taxon>
        <taxon>Bacillati</taxon>
        <taxon>Actinomycetota</taxon>
        <taxon>Thermoleophilia</taxon>
        <taxon>Gaiellales</taxon>
        <taxon>Gaiellaceae</taxon>
        <taxon>Gaiella</taxon>
    </lineage>
</organism>
<dbReference type="OrthoDB" id="3863176at2"/>
<gene>
    <name evidence="3" type="ORF">Gocc_0807</name>
</gene>
<evidence type="ECO:0000313" key="4">
    <source>
        <dbReference type="Proteomes" id="UP000254134"/>
    </source>
</evidence>
<dbReference type="InterPro" id="IPR001466">
    <property type="entry name" value="Beta-lactam-related"/>
</dbReference>
<reference evidence="3 4" key="1">
    <citation type="submission" date="2018-07" db="EMBL/GenBank/DDBJ databases">
        <title>High-quality-draft genome sequence of Gaiella occulta.</title>
        <authorList>
            <person name="Severino R."/>
            <person name="Froufe H.J.C."/>
            <person name="Rainey F.A."/>
            <person name="Barroso C."/>
            <person name="Albuquerque L."/>
            <person name="Lobo-Da-Cunha A."/>
            <person name="Da Costa M.S."/>
            <person name="Egas C."/>
        </authorList>
    </citation>
    <scope>NUCLEOTIDE SEQUENCE [LARGE SCALE GENOMIC DNA]</scope>
    <source>
        <strain evidence="3 4">F2-233</strain>
    </source>
</reference>
<proteinExistence type="predicted"/>
<dbReference type="Gene3D" id="3.40.710.10">
    <property type="entry name" value="DD-peptidase/beta-lactamase superfamily"/>
    <property type="match status" value="1"/>
</dbReference>
<dbReference type="PANTHER" id="PTHR46825">
    <property type="entry name" value="D-ALANYL-D-ALANINE-CARBOXYPEPTIDASE/ENDOPEPTIDASE AMPH"/>
    <property type="match status" value="1"/>
</dbReference>
<accession>A0A7M2YYB3</accession>
<dbReference type="EMBL" id="QQZY01000002">
    <property type="protein sequence ID" value="RDI75009.1"/>
    <property type="molecule type" value="Genomic_DNA"/>
</dbReference>
<dbReference type="PANTHER" id="PTHR46825:SF7">
    <property type="entry name" value="D-ALANYL-D-ALANINE CARBOXYPEPTIDASE"/>
    <property type="match status" value="1"/>
</dbReference>
<dbReference type="Proteomes" id="UP000254134">
    <property type="component" value="Unassembled WGS sequence"/>
</dbReference>
<name>A0A7M2YYB3_9ACTN</name>
<dbReference type="AlphaFoldDB" id="A0A7M2YYB3"/>
<reference evidence="4" key="2">
    <citation type="journal article" date="2019" name="MicrobiologyOpen">
        <title>High-quality draft genome sequence of Gaiella occulta isolated from a 150 meter deep mineral water borehole and comparison with the genome sequences of other deep-branching lineages of the phylum Actinobacteria.</title>
        <authorList>
            <person name="Severino R."/>
            <person name="Froufe H.J.C."/>
            <person name="Barroso C."/>
            <person name="Albuquerque L."/>
            <person name="Lobo-da-Cunha A."/>
            <person name="da Costa M.S."/>
            <person name="Egas C."/>
        </authorList>
    </citation>
    <scope>NUCLEOTIDE SEQUENCE [LARGE SCALE GENOMIC DNA]</scope>
    <source>
        <strain evidence="4">F2-233</strain>
    </source>
</reference>
<comment type="caution">
    <text evidence="3">The sequence shown here is derived from an EMBL/GenBank/DDBJ whole genome shotgun (WGS) entry which is preliminary data.</text>
</comment>